<feature type="non-terminal residue" evidence="1">
    <location>
        <position position="1"/>
    </location>
</feature>
<accession>A0ABV0XLL4</accession>
<sequence length="75" mass="9131">SSLRQKEEELTLIKNKLQRQSVLRSSCHQCEQQEQDHKQKLAEMETFYKDKLNEERSALKQNKEELMSFKERCWT</sequence>
<gene>
    <name evidence="1" type="ORF">AMECASPLE_039855</name>
</gene>
<organism evidence="1 2">
    <name type="scientific">Ameca splendens</name>
    <dbReference type="NCBI Taxonomy" id="208324"/>
    <lineage>
        <taxon>Eukaryota</taxon>
        <taxon>Metazoa</taxon>
        <taxon>Chordata</taxon>
        <taxon>Craniata</taxon>
        <taxon>Vertebrata</taxon>
        <taxon>Euteleostomi</taxon>
        <taxon>Actinopterygii</taxon>
        <taxon>Neopterygii</taxon>
        <taxon>Teleostei</taxon>
        <taxon>Neoteleostei</taxon>
        <taxon>Acanthomorphata</taxon>
        <taxon>Ovalentaria</taxon>
        <taxon>Atherinomorphae</taxon>
        <taxon>Cyprinodontiformes</taxon>
        <taxon>Goodeidae</taxon>
        <taxon>Ameca</taxon>
    </lineage>
</organism>
<dbReference type="EMBL" id="JAHRIP010009313">
    <property type="protein sequence ID" value="MEQ2282371.1"/>
    <property type="molecule type" value="Genomic_DNA"/>
</dbReference>
<evidence type="ECO:0000313" key="2">
    <source>
        <dbReference type="Proteomes" id="UP001469553"/>
    </source>
</evidence>
<proteinExistence type="predicted"/>
<comment type="caution">
    <text evidence="1">The sequence shown here is derived from an EMBL/GenBank/DDBJ whole genome shotgun (WGS) entry which is preliminary data.</text>
</comment>
<protein>
    <submittedName>
        <fullName evidence="1">Uncharacterized protein</fullName>
    </submittedName>
</protein>
<evidence type="ECO:0000313" key="1">
    <source>
        <dbReference type="EMBL" id="MEQ2282371.1"/>
    </source>
</evidence>
<reference evidence="1 2" key="1">
    <citation type="submission" date="2021-06" db="EMBL/GenBank/DDBJ databases">
        <authorList>
            <person name="Palmer J.M."/>
        </authorList>
    </citation>
    <scope>NUCLEOTIDE SEQUENCE [LARGE SCALE GENOMIC DNA]</scope>
    <source>
        <strain evidence="1 2">AS_MEX2019</strain>
        <tissue evidence="1">Muscle</tissue>
    </source>
</reference>
<dbReference type="Proteomes" id="UP001469553">
    <property type="component" value="Unassembled WGS sequence"/>
</dbReference>
<name>A0ABV0XLL4_9TELE</name>
<keyword evidence="2" id="KW-1185">Reference proteome</keyword>